<evidence type="ECO:0000313" key="3">
    <source>
        <dbReference type="Proteomes" id="UP000483820"/>
    </source>
</evidence>
<feature type="domain" description="F-box" evidence="1">
    <location>
        <begin position="1"/>
        <end position="51"/>
    </location>
</feature>
<dbReference type="InterPro" id="IPR012885">
    <property type="entry name" value="F-box_Sdz-33"/>
</dbReference>
<dbReference type="RefSeq" id="XP_053578489.1">
    <property type="nucleotide sequence ID" value="XM_053734923.1"/>
</dbReference>
<reference evidence="2 3" key="1">
    <citation type="submission" date="2019-12" db="EMBL/GenBank/DDBJ databases">
        <title>Chromosome-level assembly of the Caenorhabditis remanei genome.</title>
        <authorList>
            <person name="Teterina A.A."/>
            <person name="Willis J.H."/>
            <person name="Phillips P.C."/>
        </authorList>
    </citation>
    <scope>NUCLEOTIDE SEQUENCE [LARGE SCALE GENOMIC DNA]</scope>
    <source>
        <strain evidence="2 3">PX506</strain>
        <tissue evidence="2">Whole organism</tissue>
    </source>
</reference>
<dbReference type="InterPro" id="IPR001810">
    <property type="entry name" value="F-box_dom"/>
</dbReference>
<dbReference type="Pfam" id="PF07735">
    <property type="entry name" value="FBA_2"/>
    <property type="match status" value="1"/>
</dbReference>
<dbReference type="PANTHER" id="PTHR21503">
    <property type="entry name" value="F-BOX-CONTAINING HYPOTHETICAL PROTEIN C.ELEGANS"/>
    <property type="match status" value="1"/>
</dbReference>
<name>A0A6A5FUC2_CAERE</name>
<accession>A0A6A5FUC2</accession>
<dbReference type="KEGG" id="crq:GCK72_022596"/>
<evidence type="ECO:0000259" key="1">
    <source>
        <dbReference type="PROSITE" id="PS50181"/>
    </source>
</evidence>
<comment type="caution">
    <text evidence="2">The sequence shown here is derived from an EMBL/GenBank/DDBJ whole genome shotgun (WGS) entry which is preliminary data.</text>
</comment>
<dbReference type="GeneID" id="9827275"/>
<sequence>MELKDLSADCLERIASKLNAVDLIALASCSQHWTDIVKSCRIPIQHLYVNVIGLSWFARESPGHSRILLGVKPIGRRFVHFFFYVRTEEELEVIREDENTIIKMIGRRKMICQLDETNIKVYTTTPVESFFYVLEYMLELLSGGIHHMMFGHVYPTEDEIVLRVLRLQPVSECHRLTLPSRGHISPNLYQYVLDSTTFYRVVIHCDVDDPFTRDTPTNIRHLDMVYAGWVTLPSLLNMNSETIEMIEPTLTLRDMNAFAKNWLQGDNNKLRRVTIRRCRGFEWTNNEKYELLDGLDSEEWNEAANRRERFYEDETSKIDCENGNDFTRSDGALATFQFNESYLHFLVFKYR</sequence>
<evidence type="ECO:0000313" key="2">
    <source>
        <dbReference type="EMBL" id="KAF1746143.1"/>
    </source>
</evidence>
<dbReference type="PANTHER" id="PTHR21503:SF50">
    <property type="entry name" value="F-BOX DOMAIN-CONTAINING PROTEIN"/>
    <property type="match status" value="1"/>
</dbReference>
<dbReference type="SMART" id="SM00256">
    <property type="entry name" value="FBOX"/>
    <property type="match status" value="1"/>
</dbReference>
<dbReference type="SUPFAM" id="SSF81383">
    <property type="entry name" value="F-box domain"/>
    <property type="match status" value="1"/>
</dbReference>
<dbReference type="CDD" id="cd09917">
    <property type="entry name" value="F-box_SF"/>
    <property type="match status" value="1"/>
</dbReference>
<proteinExistence type="predicted"/>
<dbReference type="AlphaFoldDB" id="A0A6A5FUC2"/>
<organism evidence="2 3">
    <name type="scientific">Caenorhabditis remanei</name>
    <name type="common">Caenorhabditis vulgaris</name>
    <dbReference type="NCBI Taxonomy" id="31234"/>
    <lineage>
        <taxon>Eukaryota</taxon>
        <taxon>Metazoa</taxon>
        <taxon>Ecdysozoa</taxon>
        <taxon>Nematoda</taxon>
        <taxon>Chromadorea</taxon>
        <taxon>Rhabditida</taxon>
        <taxon>Rhabditina</taxon>
        <taxon>Rhabditomorpha</taxon>
        <taxon>Rhabditoidea</taxon>
        <taxon>Rhabditidae</taxon>
        <taxon>Peloderinae</taxon>
        <taxon>Caenorhabditis</taxon>
    </lineage>
</organism>
<dbReference type="PROSITE" id="PS50181">
    <property type="entry name" value="FBOX"/>
    <property type="match status" value="1"/>
</dbReference>
<dbReference type="Pfam" id="PF00646">
    <property type="entry name" value="F-box"/>
    <property type="match status" value="1"/>
</dbReference>
<gene>
    <name evidence="2" type="ORF">GCK72_022596</name>
</gene>
<dbReference type="Proteomes" id="UP000483820">
    <property type="component" value="Chromosome X"/>
</dbReference>
<dbReference type="EMBL" id="WUAV01000006">
    <property type="protein sequence ID" value="KAF1746143.1"/>
    <property type="molecule type" value="Genomic_DNA"/>
</dbReference>
<dbReference type="InterPro" id="IPR036047">
    <property type="entry name" value="F-box-like_dom_sf"/>
</dbReference>
<dbReference type="CTD" id="9827275"/>
<protein>
    <recommendedName>
        <fullName evidence="1">F-box domain-containing protein</fullName>
    </recommendedName>
</protein>